<evidence type="ECO:0000256" key="1">
    <source>
        <dbReference type="ARBA" id="ARBA00006889"/>
    </source>
</evidence>
<dbReference type="EMBL" id="BAAAZW010000001">
    <property type="protein sequence ID" value="GAA3948206.1"/>
    <property type="molecule type" value="Genomic_DNA"/>
</dbReference>
<dbReference type="PANTHER" id="PTHR10612:SF34">
    <property type="entry name" value="APOLIPOPROTEIN D"/>
    <property type="match status" value="1"/>
</dbReference>
<name>A0ABP7NKE9_9ACTN</name>
<organism evidence="4 5">
    <name type="scientific">Gordonia caeni</name>
    <dbReference type="NCBI Taxonomy" id="1007097"/>
    <lineage>
        <taxon>Bacteria</taxon>
        <taxon>Bacillati</taxon>
        <taxon>Actinomycetota</taxon>
        <taxon>Actinomycetes</taxon>
        <taxon>Mycobacteriales</taxon>
        <taxon>Gordoniaceae</taxon>
        <taxon>Gordonia</taxon>
    </lineage>
</organism>
<evidence type="ECO:0000313" key="4">
    <source>
        <dbReference type="EMBL" id="GAA3948206.1"/>
    </source>
</evidence>
<dbReference type="InterPro" id="IPR012674">
    <property type="entry name" value="Calycin"/>
</dbReference>
<feature type="signal peptide" evidence="2">
    <location>
        <begin position="1"/>
        <end position="29"/>
    </location>
</feature>
<dbReference type="PIRSF" id="PIRSF036893">
    <property type="entry name" value="Lipocalin_ApoD"/>
    <property type="match status" value="1"/>
</dbReference>
<evidence type="ECO:0000256" key="2">
    <source>
        <dbReference type="PIRNR" id="PIRNR036893"/>
    </source>
</evidence>
<gene>
    <name evidence="4" type="ORF">GCM10022231_01680</name>
</gene>
<dbReference type="SUPFAM" id="SSF50814">
    <property type="entry name" value="Lipocalins"/>
    <property type="match status" value="1"/>
</dbReference>
<reference evidence="5" key="1">
    <citation type="journal article" date="2019" name="Int. J. Syst. Evol. Microbiol.">
        <title>The Global Catalogue of Microorganisms (GCM) 10K type strain sequencing project: providing services to taxonomists for standard genome sequencing and annotation.</title>
        <authorList>
            <consortium name="The Broad Institute Genomics Platform"/>
            <consortium name="The Broad Institute Genome Sequencing Center for Infectious Disease"/>
            <person name="Wu L."/>
            <person name="Ma J."/>
        </authorList>
    </citation>
    <scope>NUCLEOTIDE SEQUENCE [LARGE SCALE GENOMIC DNA]</scope>
    <source>
        <strain evidence="5">JCM 16923</strain>
    </source>
</reference>
<dbReference type="InterPro" id="IPR047202">
    <property type="entry name" value="Lipocalin_Blc-like_dom"/>
</dbReference>
<keyword evidence="5" id="KW-1185">Reference proteome</keyword>
<evidence type="ECO:0000313" key="5">
    <source>
        <dbReference type="Proteomes" id="UP001418444"/>
    </source>
</evidence>
<evidence type="ECO:0000259" key="3">
    <source>
        <dbReference type="Pfam" id="PF08212"/>
    </source>
</evidence>
<dbReference type="PANTHER" id="PTHR10612">
    <property type="entry name" value="APOLIPOPROTEIN D"/>
    <property type="match status" value="1"/>
</dbReference>
<protein>
    <recommendedName>
        <fullName evidence="3">Lipocalin/cytosolic fatty-acid binding domain-containing protein</fullName>
    </recommendedName>
</protein>
<dbReference type="CDD" id="cd19438">
    <property type="entry name" value="lipocalin_Blc-like"/>
    <property type="match status" value="1"/>
</dbReference>
<comment type="similarity">
    <text evidence="1 2">Belongs to the calycin superfamily. Lipocalin family.</text>
</comment>
<dbReference type="RefSeq" id="WP_344779623.1">
    <property type="nucleotide sequence ID" value="NZ_BAAAZW010000001.1"/>
</dbReference>
<dbReference type="Proteomes" id="UP001418444">
    <property type="component" value="Unassembled WGS sequence"/>
</dbReference>
<dbReference type="InterPro" id="IPR022271">
    <property type="entry name" value="Lipocalin_ApoD"/>
</dbReference>
<proteinExistence type="inferred from homology"/>
<sequence>MTRRAHRTWAAAMCALALATGAGAGAAVAAPSGGGPAPVPRVELDRYLGTWHQLAAVPAPFNLVCARDTTARYSATDDGEVSVRNSCTTWAGTPNTITGRATVLDRETGAQLRVRFPGVPNWDQSEKVPNYIVVGLDPDYAWAVVTDPSRRSGFVLARTPALERADWTAVRAAIAAAGQSDCTYFTSPATGGLSGIAPLCTTPR</sequence>
<dbReference type="Gene3D" id="2.40.128.20">
    <property type="match status" value="1"/>
</dbReference>
<keyword evidence="2" id="KW-0732">Signal</keyword>
<feature type="chain" id="PRO_5045016445" description="Lipocalin/cytosolic fatty-acid binding domain-containing protein" evidence="2">
    <location>
        <begin position="30"/>
        <end position="204"/>
    </location>
</feature>
<dbReference type="Pfam" id="PF08212">
    <property type="entry name" value="Lipocalin_2"/>
    <property type="match status" value="1"/>
</dbReference>
<accession>A0ABP7NKE9</accession>
<comment type="caution">
    <text evidence="4">The sequence shown here is derived from an EMBL/GenBank/DDBJ whole genome shotgun (WGS) entry which is preliminary data.</text>
</comment>
<dbReference type="InterPro" id="IPR000566">
    <property type="entry name" value="Lipocln_cytosolic_FA-bd_dom"/>
</dbReference>
<feature type="domain" description="Lipocalin/cytosolic fatty-acid binding" evidence="3">
    <location>
        <begin position="42"/>
        <end position="178"/>
    </location>
</feature>